<dbReference type="RefSeq" id="WP_007273775.1">
    <property type="nucleotide sequence ID" value="NZ_AOLM01000004.1"/>
</dbReference>
<evidence type="ECO:0000313" key="1">
    <source>
        <dbReference type="EMBL" id="ELZ97838.1"/>
    </source>
</evidence>
<proteinExistence type="predicted"/>
<dbReference type="EMBL" id="AOLM01000004">
    <property type="protein sequence ID" value="ELZ97838.1"/>
    <property type="molecule type" value="Genomic_DNA"/>
</dbReference>
<dbReference type="Gene3D" id="3.40.50.300">
    <property type="entry name" value="P-loop containing nucleotide triphosphate hydrolases"/>
    <property type="match status" value="1"/>
</dbReference>
<dbReference type="Proteomes" id="UP000011508">
    <property type="component" value="Unassembled WGS sequence"/>
</dbReference>
<keyword evidence="2" id="KW-1185">Reference proteome</keyword>
<protein>
    <submittedName>
        <fullName evidence="1">Uncharacterized protein</fullName>
    </submittedName>
</protein>
<dbReference type="InterPro" id="IPR027417">
    <property type="entry name" value="P-loop_NTPase"/>
</dbReference>
<dbReference type="AlphaFoldDB" id="M0IPR6"/>
<sequence>MLDSTDAGDLSAVRDHTRELIESASDVDGPVLIEAPPNSGKTTNAIRLALEAEKPVTYLARRIDLYEQAEQKAEEYDDLRYERIPAPQRDCETFLGDNDGSAAAVQRLYEKGYSGRRIHLEFQDYAPCGMDCDYIDTLETIDEEIESIDLLIGHHSHCTRHQYVRNRIVIIDEFNPDPFLQPFPGDNSTVIDDPGDIVPGFLNALDEADTGFPTEIYGDVTDLIQRRDGPQGWQEAIDWFREKEASRRSAQNFDFLDPTLGEYDDVHAYAPFLTLSLLCMERIGPGIDLAPPPSGALDDIWEDADLGLATKCLRDRNKGKMYALNPPDLSAAAQVIGLDGTPTIELWNLLFAPEDGFDHQKVIAREDFPTYLRSAMNMSLIQIGDGWHPYAAGNISDSDSNRFTAVQILEEGPFALVSTKQALERYKDRGLLDTFVKRTGSNQDAADTRVSVEHQALHYATLKSSNAFEKESLGVVAGMPHPGDDLVQLWAGFCGEAVKVTRSDEEDVVKSFGELGNKIYEYFAHDQVVQAILRFGRDESVYENGGATVYISTYALPDWFEVDAEYNIQSKELEGAVLAKLFEIYQEEDGHDLALRTVNQIHESVDEDDRLKEDPSKRGVRNALERLASKDYVTVHPDRGKYSADLYAWSGGGEFLQAEDGTPLLHVESDIHVLQLEDVWES</sequence>
<organism evidence="1 2">
    <name type="scientific">Haloferax sulfurifontis ATCC BAA-897</name>
    <dbReference type="NCBI Taxonomy" id="662480"/>
    <lineage>
        <taxon>Archaea</taxon>
        <taxon>Methanobacteriati</taxon>
        <taxon>Methanobacteriota</taxon>
        <taxon>Stenosarchaea group</taxon>
        <taxon>Halobacteria</taxon>
        <taxon>Halobacteriales</taxon>
        <taxon>Haloferacaceae</taxon>
        <taxon>Haloferax</taxon>
    </lineage>
</organism>
<gene>
    <name evidence="1" type="ORF">C441_03367</name>
</gene>
<comment type="caution">
    <text evidence="1">The sequence shown here is derived from an EMBL/GenBank/DDBJ whole genome shotgun (WGS) entry which is preliminary data.</text>
</comment>
<evidence type="ECO:0000313" key="2">
    <source>
        <dbReference type="Proteomes" id="UP000011508"/>
    </source>
</evidence>
<dbReference type="OrthoDB" id="242746at2157"/>
<reference evidence="1 2" key="1">
    <citation type="journal article" date="2014" name="PLoS Genet.">
        <title>Phylogenetically driven sequencing of extremely halophilic archaea reveals strategies for static and dynamic osmo-response.</title>
        <authorList>
            <person name="Becker E.A."/>
            <person name="Seitzer P.M."/>
            <person name="Tritt A."/>
            <person name="Larsen D."/>
            <person name="Krusor M."/>
            <person name="Yao A.I."/>
            <person name="Wu D."/>
            <person name="Madern D."/>
            <person name="Eisen J.A."/>
            <person name="Darling A.E."/>
            <person name="Facciotti M.T."/>
        </authorList>
    </citation>
    <scope>NUCLEOTIDE SEQUENCE [LARGE SCALE GENOMIC DNA]</scope>
    <source>
        <strain evidence="1 2">ATCC BAA-897</strain>
    </source>
</reference>
<dbReference type="PATRIC" id="fig|662480.6.peg.675"/>
<accession>M0IPR6</accession>
<name>M0IPR6_9EURY</name>
<dbReference type="SUPFAM" id="SSF52540">
    <property type="entry name" value="P-loop containing nucleoside triphosphate hydrolases"/>
    <property type="match status" value="1"/>
</dbReference>